<evidence type="ECO:0000256" key="1">
    <source>
        <dbReference type="SAM" id="MobiDB-lite"/>
    </source>
</evidence>
<accession>A0A2S4L1Z2</accession>
<dbReference type="GO" id="GO:0006406">
    <property type="term" value="P:mRNA export from nucleus"/>
    <property type="evidence" value="ECO:0007669"/>
    <property type="project" value="InterPro"/>
</dbReference>
<dbReference type="InterPro" id="IPR016024">
    <property type="entry name" value="ARM-type_fold"/>
</dbReference>
<name>A0A2S4L1Z2_9HYPO</name>
<dbReference type="EMBL" id="PKSG01000322">
    <property type="protein sequence ID" value="POR36452.1"/>
    <property type="molecule type" value="Genomic_DNA"/>
</dbReference>
<dbReference type="Gene3D" id="1.25.40.180">
    <property type="match status" value="1"/>
</dbReference>
<dbReference type="OrthoDB" id="5402477at2759"/>
<dbReference type="GO" id="GO:0000339">
    <property type="term" value="F:RNA cap binding"/>
    <property type="evidence" value="ECO:0007669"/>
    <property type="project" value="InterPro"/>
</dbReference>
<dbReference type="GO" id="GO:0005846">
    <property type="term" value="C:nuclear cap binding complex"/>
    <property type="evidence" value="ECO:0007669"/>
    <property type="project" value="InterPro"/>
</dbReference>
<dbReference type="STRING" id="94208.A0A2S4L1Z2"/>
<dbReference type="GO" id="GO:0005634">
    <property type="term" value="C:nucleus"/>
    <property type="evidence" value="ECO:0007669"/>
    <property type="project" value="TreeGrafter"/>
</dbReference>
<sequence length="191" mass="21894">MEDYDRRQSGGYNQRKRRYRGADPTRASDDDDYYDRRQQRRRTDSAPVPVRLRRQLLAIADSPLRQWDVEVQSIARMVTDNYEDEQLRDAFVNLAMQLAVEQPLKTPFVAAVVLVANTTKPELVDMVLVRLAQAIDSNIGLGEWRQVKLLLKFLACMQPCLEGDGVFPLLEELFSRAADLQTASSDDVGYR</sequence>
<comment type="caution">
    <text evidence="2">The sequence shown here is derived from an EMBL/GenBank/DDBJ whole genome shotgun (WGS) entry which is preliminary data.</text>
</comment>
<dbReference type="SUPFAM" id="SSF48371">
    <property type="entry name" value="ARM repeat"/>
    <property type="match status" value="1"/>
</dbReference>
<gene>
    <name evidence="2" type="ORF">TPAR_03365</name>
</gene>
<dbReference type="InterPro" id="IPR027159">
    <property type="entry name" value="CBP80"/>
</dbReference>
<protein>
    <submittedName>
        <fullName evidence="2">Nuclear cap-binding protein subunit 1</fullName>
    </submittedName>
</protein>
<dbReference type="GO" id="GO:0000184">
    <property type="term" value="P:nuclear-transcribed mRNA catabolic process, nonsense-mediated decay"/>
    <property type="evidence" value="ECO:0007669"/>
    <property type="project" value="TreeGrafter"/>
</dbReference>
<dbReference type="GO" id="GO:0003729">
    <property type="term" value="F:mRNA binding"/>
    <property type="evidence" value="ECO:0007669"/>
    <property type="project" value="TreeGrafter"/>
</dbReference>
<dbReference type="PANTHER" id="PTHR12412:SF2">
    <property type="entry name" value="NUCLEAR CAP-BINDING PROTEIN SUBUNIT 1"/>
    <property type="match status" value="1"/>
</dbReference>
<dbReference type="PANTHER" id="PTHR12412">
    <property type="entry name" value="CAP BINDING PROTEIN"/>
    <property type="match status" value="1"/>
</dbReference>
<evidence type="ECO:0000313" key="2">
    <source>
        <dbReference type="EMBL" id="POR36452.1"/>
    </source>
</evidence>
<feature type="region of interest" description="Disordered" evidence="1">
    <location>
        <begin position="1"/>
        <end position="46"/>
    </location>
</feature>
<dbReference type="AlphaFoldDB" id="A0A2S4L1Z2"/>
<keyword evidence="3" id="KW-1185">Reference proteome</keyword>
<evidence type="ECO:0000313" key="3">
    <source>
        <dbReference type="Proteomes" id="UP000237481"/>
    </source>
</evidence>
<dbReference type="Proteomes" id="UP000237481">
    <property type="component" value="Unassembled WGS sequence"/>
</dbReference>
<feature type="compositionally biased region" description="Basic and acidic residues" evidence="1">
    <location>
        <begin position="20"/>
        <end position="44"/>
    </location>
</feature>
<reference evidence="2 3" key="1">
    <citation type="submission" date="2018-01" db="EMBL/GenBank/DDBJ databases">
        <title>Harnessing the power of phylogenomics to disentangle the directionality and signatures of interkingdom host jumping in the parasitic fungal genus Tolypocladium.</title>
        <authorList>
            <person name="Quandt C.A."/>
            <person name="Patterson W."/>
            <person name="Spatafora J.W."/>
        </authorList>
    </citation>
    <scope>NUCLEOTIDE SEQUENCE [LARGE SCALE GENOMIC DNA]</scope>
    <source>
        <strain evidence="2 3">NRBC 100945</strain>
    </source>
</reference>
<proteinExistence type="predicted"/>
<organism evidence="2 3">
    <name type="scientific">Tolypocladium paradoxum</name>
    <dbReference type="NCBI Taxonomy" id="94208"/>
    <lineage>
        <taxon>Eukaryota</taxon>
        <taxon>Fungi</taxon>
        <taxon>Dikarya</taxon>
        <taxon>Ascomycota</taxon>
        <taxon>Pezizomycotina</taxon>
        <taxon>Sordariomycetes</taxon>
        <taxon>Hypocreomycetidae</taxon>
        <taxon>Hypocreales</taxon>
        <taxon>Ophiocordycipitaceae</taxon>
        <taxon>Tolypocladium</taxon>
    </lineage>
</organism>